<evidence type="ECO:0000313" key="3">
    <source>
        <dbReference type="Proteomes" id="UP000594205"/>
    </source>
</evidence>
<keyword evidence="3" id="KW-1185">Reference proteome</keyword>
<gene>
    <name evidence="2" type="ORF">IM697_23810</name>
</gene>
<dbReference type="GO" id="GO:0016779">
    <property type="term" value="F:nucleotidyltransferase activity"/>
    <property type="evidence" value="ECO:0007669"/>
    <property type="project" value="UniProtKB-KW"/>
</dbReference>
<sequence>MITRFSVAMTSEVAQQLTDHLRRGDGQEDCAFVLWRPSTGTSRTTALLTGVVLPREGERIVHGTVDFTSAYFLRAAALAAEHGCGLGFIHAHPVGRGWQRLNTIDHEAEASFAAQTQVITSRPLVGLTFAGADAGFGARIWQQQASRRYAPTEAESVRVVGGRLAVTFNNRLLSAPPATNRQLRTVSAWGQTTQDDLARLHVGVVGCGSVGMLVVEALARTGVQCLSLLDFDTVEEVNLDRLLHTTLRDVRLHRAKARLAARSARRAATATSFRASPYELSVVEPDGFAAAADCDVIFSCVDRPWPRAVLNLLAYAHLIPVVDGGIAVDARGGRLRGAEWRAHIAAPGRACMECLGQYDPAHVQAERDGSLDDPAYITGLPADHPLRRKENVFVFSASAAAAQLNQFVTMTTAPGGIADTGAHLYHLTTATLDHREDGCEKGCPYDGMLRALGDDAPVTVTGQHPAAEQARTARARAVRRWPLRARRAIDDLLHRFR</sequence>
<dbReference type="InterPro" id="IPR035985">
    <property type="entry name" value="Ubiquitin-activating_enz"/>
</dbReference>
<keyword evidence="2" id="KW-0808">Transferase</keyword>
<accession>A0A7M2SB83</accession>
<evidence type="ECO:0000259" key="1">
    <source>
        <dbReference type="Pfam" id="PF00899"/>
    </source>
</evidence>
<protein>
    <submittedName>
        <fullName evidence="2">ThiF family adenylyltransferase</fullName>
    </submittedName>
</protein>
<dbReference type="RefSeq" id="WP_194038074.1">
    <property type="nucleotide sequence ID" value="NZ_CP063373.1"/>
</dbReference>
<dbReference type="GO" id="GO:0008641">
    <property type="term" value="F:ubiquitin-like modifier activating enzyme activity"/>
    <property type="evidence" value="ECO:0007669"/>
    <property type="project" value="InterPro"/>
</dbReference>
<dbReference type="AlphaFoldDB" id="A0A7M2SB83"/>
<dbReference type="SUPFAM" id="SSF69572">
    <property type="entry name" value="Activating enzymes of the ubiquitin-like proteins"/>
    <property type="match status" value="1"/>
</dbReference>
<dbReference type="Proteomes" id="UP000594205">
    <property type="component" value="Chromosome"/>
</dbReference>
<name>A0A7M2SB83_9ACTN</name>
<evidence type="ECO:0000313" key="2">
    <source>
        <dbReference type="EMBL" id="QOV33269.1"/>
    </source>
</evidence>
<proteinExistence type="predicted"/>
<dbReference type="GO" id="GO:0061504">
    <property type="term" value="P:cyclic threonylcarbamoyladenosine biosynthetic process"/>
    <property type="evidence" value="ECO:0007669"/>
    <property type="project" value="TreeGrafter"/>
</dbReference>
<keyword evidence="2" id="KW-0548">Nucleotidyltransferase</keyword>
<dbReference type="InterPro" id="IPR000594">
    <property type="entry name" value="ThiF_NAD_FAD-bd"/>
</dbReference>
<dbReference type="EMBL" id="CP063373">
    <property type="protein sequence ID" value="QOV33269.1"/>
    <property type="molecule type" value="Genomic_DNA"/>
</dbReference>
<dbReference type="Pfam" id="PF00899">
    <property type="entry name" value="ThiF"/>
    <property type="match status" value="1"/>
</dbReference>
<dbReference type="PANTHER" id="PTHR43267:SF1">
    <property type="entry name" value="TRNA THREONYLCARBAMOYLADENOSINE DEHYDRATASE"/>
    <property type="match status" value="1"/>
</dbReference>
<dbReference type="KEGG" id="sfeu:IM697_23810"/>
<dbReference type="Gene3D" id="3.40.50.720">
    <property type="entry name" value="NAD(P)-binding Rossmann-like Domain"/>
    <property type="match status" value="1"/>
</dbReference>
<feature type="domain" description="THIF-type NAD/FAD binding fold" evidence="1">
    <location>
        <begin position="180"/>
        <end position="362"/>
    </location>
</feature>
<dbReference type="InterPro" id="IPR045886">
    <property type="entry name" value="ThiF/MoeB/HesA"/>
</dbReference>
<organism evidence="2 3">
    <name type="scientific">Streptomyces ferrugineus</name>
    <dbReference type="NCBI Taxonomy" id="1413221"/>
    <lineage>
        <taxon>Bacteria</taxon>
        <taxon>Bacillati</taxon>
        <taxon>Actinomycetota</taxon>
        <taxon>Actinomycetes</taxon>
        <taxon>Kitasatosporales</taxon>
        <taxon>Streptomycetaceae</taxon>
        <taxon>Streptomyces</taxon>
    </lineage>
</organism>
<reference evidence="2 3" key="1">
    <citation type="submission" date="2020-10" db="EMBL/GenBank/DDBJ databases">
        <title>Streptomyces ferrugineus complate genome analysis.</title>
        <authorList>
            <person name="Anwar N."/>
        </authorList>
    </citation>
    <scope>NUCLEOTIDE SEQUENCE [LARGE SCALE GENOMIC DNA]</scope>
    <source>
        <strain evidence="2 3">CCTCC AA2014009</strain>
    </source>
</reference>
<dbReference type="GO" id="GO:0061503">
    <property type="term" value="F:tRNA threonylcarbamoyladenosine dehydratase"/>
    <property type="evidence" value="ECO:0007669"/>
    <property type="project" value="TreeGrafter"/>
</dbReference>
<dbReference type="PANTHER" id="PTHR43267">
    <property type="entry name" value="TRNA THREONYLCARBAMOYLADENOSINE DEHYDRATASE"/>
    <property type="match status" value="1"/>
</dbReference>